<reference evidence="2 3" key="1">
    <citation type="submission" date="2022-02" db="EMBL/GenBank/DDBJ databases">
        <authorList>
            <person name="Min J."/>
        </authorList>
    </citation>
    <scope>NUCLEOTIDE SEQUENCE [LARGE SCALE GENOMIC DNA]</scope>
    <source>
        <strain evidence="2 3">GR10-1</strain>
    </source>
</reference>
<comment type="caution">
    <text evidence="2">The sequence shown here is derived from an EMBL/GenBank/DDBJ whole genome shotgun (WGS) entry which is preliminary data.</text>
</comment>
<proteinExistence type="predicted"/>
<protein>
    <recommendedName>
        <fullName evidence="4">Adhesin domain-containing protein</fullName>
    </recommendedName>
</protein>
<feature type="signal peptide" evidence="1">
    <location>
        <begin position="1"/>
        <end position="24"/>
    </location>
</feature>
<keyword evidence="1" id="KW-0732">Signal</keyword>
<keyword evidence="3" id="KW-1185">Reference proteome</keyword>
<dbReference type="RefSeq" id="WP_240827413.1">
    <property type="nucleotide sequence ID" value="NZ_JAKWBL010000001.1"/>
</dbReference>
<sequence length="299" mass="32856">MIKIIKTCSLLLCLLAITTVVAHADNVEKRKTFSKTYSLRSNQKVKISNKFGKVEVNNWNRNEVKVDVTIIASSKDDHATQSILDNINIESSDGNPVTFTTKFSNSNNKTKNSKMEINYVVHMPAGNPLEIKNEFGSTVIPDWEGEVNVNQSFGALTTGKLRNAKDLDVEFGSLTSTAINDGRIKISYSKLKVDNLSGNISSKIDFCKGSTLGLLKTLTKLDMKISYSDVSLDLSSDLEATFKINTSFGNVKNSSNVEIINETKEKKYGPTFDKVYSGRKGSGKVPITISSSFGDVILK</sequence>
<evidence type="ECO:0000256" key="1">
    <source>
        <dbReference type="SAM" id="SignalP"/>
    </source>
</evidence>
<evidence type="ECO:0008006" key="4">
    <source>
        <dbReference type="Google" id="ProtNLM"/>
    </source>
</evidence>
<accession>A0ABS9SI81</accession>
<evidence type="ECO:0000313" key="2">
    <source>
        <dbReference type="EMBL" id="MCH5598064.1"/>
    </source>
</evidence>
<dbReference type="EMBL" id="JAKWBL010000001">
    <property type="protein sequence ID" value="MCH5598064.1"/>
    <property type="molecule type" value="Genomic_DNA"/>
</dbReference>
<gene>
    <name evidence="2" type="ORF">MKP09_09160</name>
</gene>
<evidence type="ECO:0000313" key="3">
    <source>
        <dbReference type="Proteomes" id="UP001202248"/>
    </source>
</evidence>
<name>A0ABS9SI81_9BACT</name>
<dbReference type="Proteomes" id="UP001202248">
    <property type="component" value="Unassembled WGS sequence"/>
</dbReference>
<organism evidence="2 3">
    <name type="scientific">Niabella ginsengisoli</name>
    <dbReference type="NCBI Taxonomy" id="522298"/>
    <lineage>
        <taxon>Bacteria</taxon>
        <taxon>Pseudomonadati</taxon>
        <taxon>Bacteroidota</taxon>
        <taxon>Chitinophagia</taxon>
        <taxon>Chitinophagales</taxon>
        <taxon>Chitinophagaceae</taxon>
        <taxon>Niabella</taxon>
    </lineage>
</organism>
<feature type="chain" id="PRO_5046155438" description="Adhesin domain-containing protein" evidence="1">
    <location>
        <begin position="25"/>
        <end position="299"/>
    </location>
</feature>